<protein>
    <submittedName>
        <fullName evidence="1">Uncharacterized protein</fullName>
    </submittedName>
</protein>
<gene>
    <name evidence="1" type="ORF">bcere0026_54790</name>
</gene>
<dbReference type="Proteomes" id="UP000001753">
    <property type="component" value="Chromosome"/>
</dbReference>
<proteinExistence type="predicted"/>
<organism evidence="1">
    <name type="scientific">Bacillus mycoides</name>
    <dbReference type="NCBI Taxonomy" id="1405"/>
    <lineage>
        <taxon>Bacteria</taxon>
        <taxon>Bacillati</taxon>
        <taxon>Bacillota</taxon>
        <taxon>Bacilli</taxon>
        <taxon>Bacillales</taxon>
        <taxon>Bacillaceae</taxon>
        <taxon>Bacillus</taxon>
        <taxon>Bacillus cereus group</taxon>
    </lineage>
</organism>
<evidence type="ECO:0000313" key="1">
    <source>
        <dbReference type="EMBL" id="EEL67556.1"/>
    </source>
</evidence>
<name>C2Y3C7_BACMY</name>
<dbReference type="AlphaFoldDB" id="C2Y3C7"/>
<reference evidence="1" key="1">
    <citation type="journal article" date="2012" name="Genome Res.">
        <title>Genomic characterization of the Bacillus cereus sensu lato species: Backdrop to the evolution of Bacillus anthracis.</title>
        <authorList>
            <person name="Zwick M.E."/>
            <person name="Joseph S.J."/>
            <person name="Didelot X."/>
            <person name="Chen P.E."/>
            <person name="Bishop-Lilly K.A."/>
            <person name="Stewart A.C."/>
            <person name="Willner K."/>
            <person name="Nolan N."/>
            <person name="Lentz S."/>
            <person name="Thomason M.K."/>
            <person name="Sozhamannan S."/>
            <person name="Mateczun A.J."/>
            <person name="Du L."/>
            <person name="Read T.D."/>
        </authorList>
    </citation>
    <scope>NUCLEOTIDE SEQUENCE [LARGE SCALE GENOMIC DNA]</scope>
    <source>
        <strain evidence="1">AH603</strain>
    </source>
</reference>
<dbReference type="HOGENOM" id="CLU_3339830_0_0_9"/>
<sequence>MFTKQMEFHSVNNLIVRKGSNYNKMLFIIFTFQRDNK</sequence>
<comment type="caution">
    <text evidence="1">The sequence shown here is derived from an EMBL/GenBank/DDBJ whole genome shotgun (WGS) entry which is preliminary data.</text>
</comment>
<dbReference type="EMBL" id="ACMP01000190">
    <property type="protein sequence ID" value="EEL67556.1"/>
    <property type="molecule type" value="Genomic_DNA"/>
</dbReference>
<accession>C2Y3C7</accession>